<sequence length="209" mass="23636">RLEHHCRETRASATTRRNAIWTLPTPAFVKINVDGEWRSSCEAGLGHTRLGGILLGGERCHLLRSSVEETEAEEALSRQVLDKDMDLQNIMKSVKSTCKIYPTTEEIWRLSSSLAPVQWTWIHKEANKAAHKAACLGIEIRESAATGAFVAWLKFSGIGFLRKPTKQHKFSGIGFIKKRTRQHIKLLVWISRVPSHVPLWLGWRCFGVA</sequence>
<dbReference type="Pfam" id="PF13456">
    <property type="entry name" value="RVT_3"/>
    <property type="match status" value="1"/>
</dbReference>
<evidence type="ECO:0000259" key="1">
    <source>
        <dbReference type="Pfam" id="PF13456"/>
    </source>
</evidence>
<organism evidence="2 3">
    <name type="scientific">Malus baccata</name>
    <name type="common">Siberian crab apple</name>
    <name type="synonym">Pyrus baccata</name>
    <dbReference type="NCBI Taxonomy" id="106549"/>
    <lineage>
        <taxon>Eukaryota</taxon>
        <taxon>Viridiplantae</taxon>
        <taxon>Streptophyta</taxon>
        <taxon>Embryophyta</taxon>
        <taxon>Tracheophyta</taxon>
        <taxon>Spermatophyta</taxon>
        <taxon>Magnoliopsida</taxon>
        <taxon>eudicotyledons</taxon>
        <taxon>Gunneridae</taxon>
        <taxon>Pentapetalae</taxon>
        <taxon>rosids</taxon>
        <taxon>fabids</taxon>
        <taxon>Rosales</taxon>
        <taxon>Rosaceae</taxon>
        <taxon>Amygdaloideae</taxon>
        <taxon>Maleae</taxon>
        <taxon>Malus</taxon>
    </lineage>
</organism>
<accession>A0A540KHE9</accession>
<feature type="non-terminal residue" evidence="2">
    <location>
        <position position="1"/>
    </location>
</feature>
<proteinExistence type="predicted"/>
<comment type="caution">
    <text evidence="2">The sequence shown here is derived from an EMBL/GenBank/DDBJ whole genome shotgun (WGS) entry which is preliminary data.</text>
</comment>
<dbReference type="EMBL" id="VIEB01001265">
    <property type="protein sequence ID" value="TQD73658.1"/>
    <property type="molecule type" value="Genomic_DNA"/>
</dbReference>
<feature type="domain" description="RNase H type-1" evidence="1">
    <location>
        <begin position="87"/>
        <end position="134"/>
    </location>
</feature>
<gene>
    <name evidence="2" type="ORF">C1H46_040806</name>
</gene>
<dbReference type="GO" id="GO:0004523">
    <property type="term" value="F:RNA-DNA hybrid ribonuclease activity"/>
    <property type="evidence" value="ECO:0007669"/>
    <property type="project" value="InterPro"/>
</dbReference>
<reference evidence="2 3" key="1">
    <citation type="journal article" date="2019" name="G3 (Bethesda)">
        <title>Sequencing of a Wild Apple (Malus baccata) Genome Unravels the Differences Between Cultivated and Wild Apple Species Regarding Disease Resistance and Cold Tolerance.</title>
        <authorList>
            <person name="Chen X."/>
        </authorList>
    </citation>
    <scope>NUCLEOTIDE SEQUENCE [LARGE SCALE GENOMIC DNA]</scope>
    <source>
        <strain evidence="3">cv. Shandingzi</strain>
        <tissue evidence="2">Leaves</tissue>
    </source>
</reference>
<dbReference type="Proteomes" id="UP000315295">
    <property type="component" value="Unassembled WGS sequence"/>
</dbReference>
<dbReference type="AlphaFoldDB" id="A0A540KHE9"/>
<evidence type="ECO:0000313" key="2">
    <source>
        <dbReference type="EMBL" id="TQD73658.1"/>
    </source>
</evidence>
<evidence type="ECO:0000313" key="3">
    <source>
        <dbReference type="Proteomes" id="UP000315295"/>
    </source>
</evidence>
<dbReference type="GO" id="GO:0003676">
    <property type="term" value="F:nucleic acid binding"/>
    <property type="evidence" value="ECO:0007669"/>
    <property type="project" value="InterPro"/>
</dbReference>
<protein>
    <recommendedName>
        <fullName evidence="1">RNase H type-1 domain-containing protein</fullName>
    </recommendedName>
</protein>
<dbReference type="InterPro" id="IPR002156">
    <property type="entry name" value="RNaseH_domain"/>
</dbReference>
<keyword evidence="3" id="KW-1185">Reference proteome</keyword>
<name>A0A540KHE9_MALBA</name>